<evidence type="ECO:0000313" key="1">
    <source>
        <dbReference type="EMBL" id="QDU29271.1"/>
    </source>
</evidence>
<evidence type="ECO:0000313" key="2">
    <source>
        <dbReference type="Proteomes" id="UP000315017"/>
    </source>
</evidence>
<gene>
    <name evidence="1" type="ORF">ETAA8_43780</name>
</gene>
<dbReference type="EMBL" id="CP036274">
    <property type="protein sequence ID" value="QDU29271.1"/>
    <property type="molecule type" value="Genomic_DNA"/>
</dbReference>
<sequence length="31" mass="3583">MTDMLREIARMTTDNLLALETREPFLEGTTL</sequence>
<dbReference type="AlphaFoldDB" id="A0A517YGD8"/>
<accession>A0A517YGD8</accession>
<proteinExistence type="predicted"/>
<protein>
    <submittedName>
        <fullName evidence="1">Uncharacterized protein</fullName>
    </submittedName>
</protein>
<organism evidence="1 2">
    <name type="scientific">Anatilimnocola aggregata</name>
    <dbReference type="NCBI Taxonomy" id="2528021"/>
    <lineage>
        <taxon>Bacteria</taxon>
        <taxon>Pseudomonadati</taxon>
        <taxon>Planctomycetota</taxon>
        <taxon>Planctomycetia</taxon>
        <taxon>Pirellulales</taxon>
        <taxon>Pirellulaceae</taxon>
        <taxon>Anatilimnocola</taxon>
    </lineage>
</organism>
<dbReference type="Proteomes" id="UP000315017">
    <property type="component" value="Chromosome"/>
</dbReference>
<dbReference type="KEGG" id="aagg:ETAA8_43780"/>
<reference evidence="1 2" key="1">
    <citation type="submission" date="2019-02" db="EMBL/GenBank/DDBJ databases">
        <title>Deep-cultivation of Planctomycetes and their phenomic and genomic characterization uncovers novel biology.</title>
        <authorList>
            <person name="Wiegand S."/>
            <person name="Jogler M."/>
            <person name="Boedeker C."/>
            <person name="Pinto D."/>
            <person name="Vollmers J."/>
            <person name="Rivas-Marin E."/>
            <person name="Kohn T."/>
            <person name="Peeters S.H."/>
            <person name="Heuer A."/>
            <person name="Rast P."/>
            <person name="Oberbeckmann S."/>
            <person name="Bunk B."/>
            <person name="Jeske O."/>
            <person name="Meyerdierks A."/>
            <person name="Storesund J.E."/>
            <person name="Kallscheuer N."/>
            <person name="Luecker S."/>
            <person name="Lage O.M."/>
            <person name="Pohl T."/>
            <person name="Merkel B.J."/>
            <person name="Hornburger P."/>
            <person name="Mueller R.-W."/>
            <person name="Bruemmer F."/>
            <person name="Labrenz M."/>
            <person name="Spormann A.M."/>
            <person name="Op den Camp H."/>
            <person name="Overmann J."/>
            <person name="Amann R."/>
            <person name="Jetten M.S.M."/>
            <person name="Mascher T."/>
            <person name="Medema M.H."/>
            <person name="Devos D.P."/>
            <person name="Kaster A.-K."/>
            <person name="Ovreas L."/>
            <person name="Rohde M."/>
            <person name="Galperin M.Y."/>
            <person name="Jogler C."/>
        </authorList>
    </citation>
    <scope>NUCLEOTIDE SEQUENCE [LARGE SCALE GENOMIC DNA]</scope>
    <source>
        <strain evidence="1 2">ETA_A8</strain>
    </source>
</reference>
<name>A0A517YGD8_9BACT</name>
<keyword evidence="2" id="KW-1185">Reference proteome</keyword>